<gene>
    <name evidence="9" type="ORF">OFUS_LOCUS5694</name>
</gene>
<dbReference type="OrthoDB" id="5917823at2759"/>
<feature type="region of interest" description="Disordered" evidence="7">
    <location>
        <begin position="1"/>
        <end position="32"/>
    </location>
</feature>
<evidence type="ECO:0000313" key="10">
    <source>
        <dbReference type="Proteomes" id="UP000749559"/>
    </source>
</evidence>
<keyword evidence="8" id="KW-0812">Transmembrane</keyword>
<evidence type="ECO:0000256" key="3">
    <source>
        <dbReference type="ARBA" id="ARBA00022475"/>
    </source>
</evidence>
<dbReference type="EMBL" id="CAIIXF020000003">
    <property type="protein sequence ID" value="CAH1778832.1"/>
    <property type="molecule type" value="Genomic_DNA"/>
</dbReference>
<keyword evidence="3 6" id="KW-1003">Cell membrane</keyword>
<dbReference type="GO" id="GO:0005901">
    <property type="term" value="C:caveola"/>
    <property type="evidence" value="ECO:0007669"/>
    <property type="project" value="UniProtKB-SubCell"/>
</dbReference>
<feature type="transmembrane region" description="Helical" evidence="8">
    <location>
        <begin position="144"/>
        <end position="163"/>
    </location>
</feature>
<dbReference type="InterPro" id="IPR001612">
    <property type="entry name" value="Caveolin"/>
</dbReference>
<comment type="caution">
    <text evidence="9">The sequence shown here is derived from an EMBL/GenBank/DDBJ whole genome shotgun (WGS) entry which is preliminary data.</text>
</comment>
<feature type="transmembrane region" description="Helical" evidence="8">
    <location>
        <begin position="118"/>
        <end position="138"/>
    </location>
</feature>
<evidence type="ECO:0000256" key="1">
    <source>
        <dbReference type="ARBA" id="ARBA00004202"/>
    </source>
</evidence>
<evidence type="ECO:0000256" key="8">
    <source>
        <dbReference type="SAM" id="Phobius"/>
    </source>
</evidence>
<dbReference type="Proteomes" id="UP000749559">
    <property type="component" value="Unassembled WGS sequence"/>
</dbReference>
<accession>A0A8S4NF65</accession>
<organism evidence="9 10">
    <name type="scientific">Owenia fusiformis</name>
    <name type="common">Polychaete worm</name>
    <dbReference type="NCBI Taxonomy" id="6347"/>
    <lineage>
        <taxon>Eukaryota</taxon>
        <taxon>Metazoa</taxon>
        <taxon>Spiralia</taxon>
        <taxon>Lophotrochozoa</taxon>
        <taxon>Annelida</taxon>
        <taxon>Polychaeta</taxon>
        <taxon>Sedentaria</taxon>
        <taxon>Canalipalpata</taxon>
        <taxon>Sabellida</taxon>
        <taxon>Oweniida</taxon>
        <taxon>Oweniidae</taxon>
        <taxon>Owenia</taxon>
    </lineage>
</organism>
<reference evidence="9" key="1">
    <citation type="submission" date="2022-03" db="EMBL/GenBank/DDBJ databases">
        <authorList>
            <person name="Martin C."/>
        </authorList>
    </citation>
    <scope>NUCLEOTIDE SEQUENCE</scope>
</reference>
<evidence type="ECO:0000313" key="9">
    <source>
        <dbReference type="EMBL" id="CAH1778832.1"/>
    </source>
</evidence>
<keyword evidence="10" id="KW-1185">Reference proteome</keyword>
<evidence type="ECO:0000256" key="6">
    <source>
        <dbReference type="RuleBase" id="RU000680"/>
    </source>
</evidence>
<dbReference type="AlphaFoldDB" id="A0A8S4NF65"/>
<dbReference type="GO" id="GO:0000139">
    <property type="term" value="C:Golgi membrane"/>
    <property type="evidence" value="ECO:0007669"/>
    <property type="project" value="UniProtKB-SubCell"/>
</dbReference>
<evidence type="ECO:0000256" key="5">
    <source>
        <dbReference type="ARBA" id="ARBA00023136"/>
    </source>
</evidence>
<comment type="function">
    <text evidence="6">May act as a scaffolding protein within caveolar membranes. Interacts directly with G-protein alpha subunits and can functionally regulate their activity.</text>
</comment>
<sequence>MSRSPSPYGRNDYSQDDYPGGRRPTLDRGIFNPSFNPQSMLVTGNEGREQPELHLPKRAVHTKPTIPEQGDKAKDDFTHTEHIEVDFESVFFEPDEPKMIGPVKLYYEMLYNVGLQGVYNFLAILFGIVLTLGCGILFGMCNFFTVWFLQPFVRMFLVFLRILHIFYKAFVGCFCDPCCNSLSLVCSRINGSFGVNVSGIKIGQTERI</sequence>
<comment type="similarity">
    <text evidence="2 6">Belongs to the caveolin family.</text>
</comment>
<keyword evidence="4 6" id="KW-0333">Golgi apparatus</keyword>
<evidence type="ECO:0000256" key="7">
    <source>
        <dbReference type="SAM" id="MobiDB-lite"/>
    </source>
</evidence>
<keyword evidence="8" id="KW-1133">Transmembrane helix</keyword>
<proteinExistence type="inferred from homology"/>
<dbReference type="GO" id="GO:0070836">
    <property type="term" value="P:caveola assembly"/>
    <property type="evidence" value="ECO:0007669"/>
    <property type="project" value="InterPro"/>
</dbReference>
<dbReference type="PANTHER" id="PTHR10844">
    <property type="entry name" value="CAVEOLIN"/>
    <property type="match status" value="1"/>
</dbReference>
<protein>
    <recommendedName>
        <fullName evidence="6">Caveolin</fullName>
    </recommendedName>
</protein>
<keyword evidence="5 6" id="KW-0472">Membrane</keyword>
<name>A0A8S4NF65_OWEFU</name>
<comment type="subcellular location">
    <subcellularLocation>
        <location evidence="1 6">Cell membrane</location>
        <topology evidence="1 6">Peripheral membrane protein</topology>
    </subcellularLocation>
    <subcellularLocation>
        <location evidence="6">Golgi apparatus membrane</location>
        <topology evidence="6">Peripheral membrane protein</topology>
    </subcellularLocation>
    <subcellularLocation>
        <location evidence="6">Membrane</location>
        <location evidence="6">Caveola</location>
        <topology evidence="6">Peripheral membrane protein</topology>
    </subcellularLocation>
</comment>
<evidence type="ECO:0000256" key="2">
    <source>
        <dbReference type="ARBA" id="ARBA00010988"/>
    </source>
</evidence>
<dbReference type="Pfam" id="PF01146">
    <property type="entry name" value="Caveolin"/>
    <property type="match status" value="1"/>
</dbReference>
<evidence type="ECO:0000256" key="4">
    <source>
        <dbReference type="ARBA" id="ARBA00023034"/>
    </source>
</evidence>
<dbReference type="GO" id="GO:0060090">
    <property type="term" value="F:molecular adaptor activity"/>
    <property type="evidence" value="ECO:0007669"/>
    <property type="project" value="TreeGrafter"/>
</dbReference>
<dbReference type="PANTHER" id="PTHR10844:SF30">
    <property type="entry name" value="CAVEOLIN"/>
    <property type="match status" value="1"/>
</dbReference>